<feature type="compositionally biased region" description="Low complexity" evidence="1">
    <location>
        <begin position="36"/>
        <end position="52"/>
    </location>
</feature>
<organism evidence="2">
    <name type="scientific">Prunus dulcis</name>
    <name type="common">Almond</name>
    <name type="synonym">Amygdalus dulcis</name>
    <dbReference type="NCBI Taxonomy" id="3755"/>
    <lineage>
        <taxon>Eukaryota</taxon>
        <taxon>Viridiplantae</taxon>
        <taxon>Streptophyta</taxon>
        <taxon>Embryophyta</taxon>
        <taxon>Tracheophyta</taxon>
        <taxon>Spermatophyta</taxon>
        <taxon>Magnoliopsida</taxon>
        <taxon>eudicotyledons</taxon>
        <taxon>Gunneridae</taxon>
        <taxon>Pentapetalae</taxon>
        <taxon>rosids</taxon>
        <taxon>fabids</taxon>
        <taxon>Rosales</taxon>
        <taxon>Rosaceae</taxon>
        <taxon>Amygdaloideae</taxon>
        <taxon>Amygdaleae</taxon>
        <taxon>Prunus</taxon>
    </lineage>
</organism>
<accession>A0A4Y1RVJ5</accession>
<evidence type="ECO:0000313" key="2">
    <source>
        <dbReference type="EMBL" id="BBH07776.1"/>
    </source>
</evidence>
<dbReference type="EMBL" id="AP019303">
    <property type="protein sequence ID" value="BBH07776.1"/>
    <property type="molecule type" value="Genomic_DNA"/>
</dbReference>
<protein>
    <submittedName>
        <fullName evidence="2">Mediator subunit 8</fullName>
    </submittedName>
</protein>
<evidence type="ECO:0000256" key="1">
    <source>
        <dbReference type="SAM" id="MobiDB-lite"/>
    </source>
</evidence>
<name>A0A4Y1RVJ5_PRUDU</name>
<sequence>MSQDSQGIKTIEQWRWSEMQGLELVSDAEPSSDPFKTNPSKPTTPSTTTAAALDRDREWRTRKLKKL</sequence>
<dbReference type="AlphaFoldDB" id="A0A4Y1RVJ5"/>
<reference evidence="2" key="1">
    <citation type="journal article" date="2019" name="Science">
        <title>Mutation of a bHLH transcription factor allowed almond domestication.</title>
        <authorList>
            <person name="Sanchez-Perez R."/>
            <person name="Pavan S."/>
            <person name="Mazzeo R."/>
            <person name="Moldovan C."/>
            <person name="Aiese Cigliano R."/>
            <person name="Del Cueto J."/>
            <person name="Ricciardi F."/>
            <person name="Lotti C."/>
            <person name="Ricciardi L."/>
            <person name="Dicenta F."/>
            <person name="Lopez-Marques R.L."/>
            <person name="Lindberg Moller B."/>
        </authorList>
    </citation>
    <scope>NUCLEOTIDE SEQUENCE</scope>
</reference>
<gene>
    <name evidence="2" type="ORF">Prudu_019798</name>
</gene>
<feature type="region of interest" description="Disordered" evidence="1">
    <location>
        <begin position="25"/>
        <end position="67"/>
    </location>
</feature>
<proteinExistence type="predicted"/>